<keyword evidence="4" id="KW-1185">Reference proteome</keyword>
<evidence type="ECO:0000313" key="4">
    <source>
        <dbReference type="Proteomes" id="UP000006727"/>
    </source>
</evidence>
<reference evidence="3" key="3">
    <citation type="submission" date="2020-12" db="UniProtKB">
        <authorList>
            <consortium name="EnsemblPlants"/>
        </authorList>
    </citation>
    <scope>IDENTIFICATION</scope>
</reference>
<dbReference type="Gramene" id="Pp3c10_24080V3.1">
    <property type="protein sequence ID" value="Pp3c10_24080V3.1"/>
    <property type="gene ID" value="Pp3c10_24080"/>
</dbReference>
<reference evidence="2 4" key="2">
    <citation type="journal article" date="2018" name="Plant J.">
        <title>The Physcomitrella patens chromosome-scale assembly reveals moss genome structure and evolution.</title>
        <authorList>
            <person name="Lang D."/>
            <person name="Ullrich K.K."/>
            <person name="Murat F."/>
            <person name="Fuchs J."/>
            <person name="Jenkins J."/>
            <person name="Haas F.B."/>
            <person name="Piednoel M."/>
            <person name="Gundlach H."/>
            <person name="Van Bel M."/>
            <person name="Meyberg R."/>
            <person name="Vives C."/>
            <person name="Morata J."/>
            <person name="Symeonidi A."/>
            <person name="Hiss M."/>
            <person name="Muchero W."/>
            <person name="Kamisugi Y."/>
            <person name="Saleh O."/>
            <person name="Blanc G."/>
            <person name="Decker E.L."/>
            <person name="van Gessel N."/>
            <person name="Grimwood J."/>
            <person name="Hayes R.D."/>
            <person name="Graham S.W."/>
            <person name="Gunter L.E."/>
            <person name="McDaniel S.F."/>
            <person name="Hoernstein S.N.W."/>
            <person name="Larsson A."/>
            <person name="Li F.W."/>
            <person name="Perroud P.F."/>
            <person name="Phillips J."/>
            <person name="Ranjan P."/>
            <person name="Rokshar D.S."/>
            <person name="Rothfels C.J."/>
            <person name="Schneider L."/>
            <person name="Shu S."/>
            <person name="Stevenson D.W."/>
            <person name="Thummler F."/>
            <person name="Tillich M."/>
            <person name="Villarreal Aguilar J.C."/>
            <person name="Widiez T."/>
            <person name="Wong G.K."/>
            <person name="Wymore A."/>
            <person name="Zhang Y."/>
            <person name="Zimmer A.D."/>
            <person name="Quatrano R.S."/>
            <person name="Mayer K.F.X."/>
            <person name="Goodstein D."/>
            <person name="Casacuberta J.M."/>
            <person name="Vandepoele K."/>
            <person name="Reski R."/>
            <person name="Cuming A.C."/>
            <person name="Tuskan G.A."/>
            <person name="Maumus F."/>
            <person name="Salse J."/>
            <person name="Schmutz J."/>
            <person name="Rensing S.A."/>
        </authorList>
    </citation>
    <scope>NUCLEOTIDE SEQUENCE [LARGE SCALE GENOMIC DNA]</scope>
    <source>
        <strain evidence="3 4">cv. Gransden 2004</strain>
    </source>
</reference>
<feature type="region of interest" description="Disordered" evidence="1">
    <location>
        <begin position="1"/>
        <end position="22"/>
    </location>
</feature>
<proteinExistence type="predicted"/>
<evidence type="ECO:0000313" key="2">
    <source>
        <dbReference type="EMBL" id="PNR47191.1"/>
    </source>
</evidence>
<dbReference type="EMBL" id="ABEU02000010">
    <property type="protein sequence ID" value="PNR47191.1"/>
    <property type="molecule type" value="Genomic_DNA"/>
</dbReference>
<name>A0A2K1K086_PHYPA</name>
<dbReference type="EnsemblPlants" id="Pp3c10_24080V3.1">
    <property type="protein sequence ID" value="Pp3c10_24080V3.1"/>
    <property type="gene ID" value="Pp3c10_24080"/>
</dbReference>
<evidence type="ECO:0000256" key="1">
    <source>
        <dbReference type="SAM" id="MobiDB-lite"/>
    </source>
</evidence>
<dbReference type="AlphaFoldDB" id="A0A2K1K086"/>
<reference evidence="2 4" key="1">
    <citation type="journal article" date="2008" name="Science">
        <title>The Physcomitrella genome reveals evolutionary insights into the conquest of land by plants.</title>
        <authorList>
            <person name="Rensing S."/>
            <person name="Lang D."/>
            <person name="Zimmer A."/>
            <person name="Terry A."/>
            <person name="Salamov A."/>
            <person name="Shapiro H."/>
            <person name="Nishiyama T."/>
            <person name="Perroud P.-F."/>
            <person name="Lindquist E."/>
            <person name="Kamisugi Y."/>
            <person name="Tanahashi T."/>
            <person name="Sakakibara K."/>
            <person name="Fujita T."/>
            <person name="Oishi K."/>
            <person name="Shin-I T."/>
            <person name="Kuroki Y."/>
            <person name="Toyoda A."/>
            <person name="Suzuki Y."/>
            <person name="Hashimoto A."/>
            <person name="Yamaguchi K."/>
            <person name="Sugano A."/>
            <person name="Kohara Y."/>
            <person name="Fujiyama A."/>
            <person name="Anterola A."/>
            <person name="Aoki S."/>
            <person name="Ashton N."/>
            <person name="Barbazuk W.B."/>
            <person name="Barker E."/>
            <person name="Bennetzen J."/>
            <person name="Bezanilla M."/>
            <person name="Blankenship R."/>
            <person name="Cho S.H."/>
            <person name="Dutcher S."/>
            <person name="Estelle M."/>
            <person name="Fawcett J.A."/>
            <person name="Gundlach H."/>
            <person name="Hanada K."/>
            <person name="Heyl A."/>
            <person name="Hicks K.A."/>
            <person name="Hugh J."/>
            <person name="Lohr M."/>
            <person name="Mayer K."/>
            <person name="Melkozernov A."/>
            <person name="Murata T."/>
            <person name="Nelson D."/>
            <person name="Pils B."/>
            <person name="Prigge M."/>
            <person name="Reiss B."/>
            <person name="Renner T."/>
            <person name="Rombauts S."/>
            <person name="Rushton P."/>
            <person name="Sanderfoot A."/>
            <person name="Schween G."/>
            <person name="Shiu S.-H."/>
            <person name="Stueber K."/>
            <person name="Theodoulou F.L."/>
            <person name="Tu H."/>
            <person name="Van de Peer Y."/>
            <person name="Verrier P.J."/>
            <person name="Waters E."/>
            <person name="Wood A."/>
            <person name="Yang L."/>
            <person name="Cove D."/>
            <person name="Cuming A."/>
            <person name="Hasebe M."/>
            <person name="Lucas S."/>
            <person name="Mishler D.B."/>
            <person name="Reski R."/>
            <person name="Grigoriev I."/>
            <person name="Quatrano R.S."/>
            <person name="Boore J.L."/>
        </authorList>
    </citation>
    <scope>NUCLEOTIDE SEQUENCE [LARGE SCALE GENOMIC DNA]</scope>
    <source>
        <strain evidence="3 4">cv. Gransden 2004</strain>
    </source>
</reference>
<protein>
    <submittedName>
        <fullName evidence="2 3">Uncharacterized protein</fullName>
    </submittedName>
</protein>
<dbReference type="Proteomes" id="UP000006727">
    <property type="component" value="Chromosome 10"/>
</dbReference>
<accession>A0A2K1K086</accession>
<dbReference type="InParanoid" id="A0A2K1K086"/>
<sequence length="22" mass="2448">MCSKLSFPNCVDPFSPKSDDET</sequence>
<evidence type="ECO:0000313" key="3">
    <source>
        <dbReference type="EnsemblPlants" id="Pp3c10_24080V3.1"/>
    </source>
</evidence>
<gene>
    <name evidence="2" type="ORF">PHYPA_014311</name>
</gene>
<organism evidence="2">
    <name type="scientific">Physcomitrium patens</name>
    <name type="common">Spreading-leaved earth moss</name>
    <name type="synonym">Physcomitrella patens</name>
    <dbReference type="NCBI Taxonomy" id="3218"/>
    <lineage>
        <taxon>Eukaryota</taxon>
        <taxon>Viridiplantae</taxon>
        <taxon>Streptophyta</taxon>
        <taxon>Embryophyta</taxon>
        <taxon>Bryophyta</taxon>
        <taxon>Bryophytina</taxon>
        <taxon>Bryopsida</taxon>
        <taxon>Funariidae</taxon>
        <taxon>Funariales</taxon>
        <taxon>Funariaceae</taxon>
        <taxon>Physcomitrium</taxon>
    </lineage>
</organism>